<dbReference type="AlphaFoldDB" id="A0A6J5FGZ8"/>
<gene>
    <name evidence="1" type="ORF">LMG28688_00839</name>
</gene>
<protein>
    <recommendedName>
        <fullName evidence="3">Phage tail collar domain-containing protein</fullName>
    </recommendedName>
</protein>
<dbReference type="EMBL" id="CADIKL010000003">
    <property type="protein sequence ID" value="CAB3779428.1"/>
    <property type="molecule type" value="Genomic_DNA"/>
</dbReference>
<evidence type="ECO:0000313" key="1">
    <source>
        <dbReference type="EMBL" id="CAB3779428.1"/>
    </source>
</evidence>
<evidence type="ECO:0000313" key="2">
    <source>
        <dbReference type="Proteomes" id="UP000494119"/>
    </source>
</evidence>
<proteinExistence type="predicted"/>
<organism evidence="1 2">
    <name type="scientific">Paraburkholderia caffeinitolerans</name>
    <dbReference type="NCBI Taxonomy" id="1723730"/>
    <lineage>
        <taxon>Bacteria</taxon>
        <taxon>Pseudomonadati</taxon>
        <taxon>Pseudomonadota</taxon>
        <taxon>Betaproteobacteria</taxon>
        <taxon>Burkholderiales</taxon>
        <taxon>Burkholderiaceae</taxon>
        <taxon>Paraburkholderia</taxon>
    </lineage>
</organism>
<reference evidence="1 2" key="1">
    <citation type="submission" date="2020-04" db="EMBL/GenBank/DDBJ databases">
        <authorList>
            <person name="De Canck E."/>
        </authorList>
    </citation>
    <scope>NUCLEOTIDE SEQUENCE [LARGE SCALE GENOMIC DNA]</scope>
    <source>
        <strain evidence="1 2">LMG 28688</strain>
    </source>
</reference>
<dbReference type="RefSeq" id="WP_175194326.1">
    <property type="nucleotide sequence ID" value="NZ_CADIKL010000003.1"/>
</dbReference>
<dbReference type="Proteomes" id="UP000494119">
    <property type="component" value="Unassembled WGS sequence"/>
</dbReference>
<evidence type="ECO:0008006" key="3">
    <source>
        <dbReference type="Google" id="ProtNLM"/>
    </source>
</evidence>
<accession>A0A6J5FGZ8</accession>
<keyword evidence="2" id="KW-1185">Reference proteome</keyword>
<sequence length="447" mass="45144">MYQIDVSTAASTQPASTALGTTGYFTDGNAATGVAATVVPAEFLNALMLEIMNAITGAGLALSKSSFNQLYTAIKTIGQSGSSNYAADFGVANAYAATYSPTVSSPSDGMARTFKVKTTNTGASTFILDGSGTSYPIYGLNGAALQGGELTANGIAVIRFNSSLSSSGAWVLYHCGASPMQVAPATQSQHAVQLAQAQSMGALVGGQGITAYLSTAGTSVQFAIQQVLMASSIGGARQIIGGVSPTLNIATVGANGMDTGSAPVSGALAVYAIYNPATQTTATLAQSVGSAPSPVYSGANMPAGYVDSALISILSTNASGQITPFEQKNRKIFTARAGVFGTTTNGGTTWHQQSFGGFAPPGALTITGDYNATATSSSNPVFNMGVGSDTNGIGNQTTNSTFPSGCGPSAPFIDIACDTSRNLYLYYNVTGSPTAVNFSFFASAYTF</sequence>
<name>A0A6J5FGZ8_9BURK</name>